<reference evidence="2 3" key="1">
    <citation type="submission" date="2019-03" db="EMBL/GenBank/DDBJ databases">
        <title>Genomic Encyclopedia of Type Strains, Phase IV (KMG-IV): sequencing the most valuable type-strain genomes for metagenomic binning, comparative biology and taxonomic classification.</title>
        <authorList>
            <person name="Goeker M."/>
        </authorList>
    </citation>
    <scope>NUCLEOTIDE SEQUENCE [LARGE SCALE GENOMIC DNA]</scope>
    <source>
        <strain evidence="2 3">DSM 19580</strain>
    </source>
</reference>
<proteinExistence type="predicted"/>
<keyword evidence="1" id="KW-0472">Membrane</keyword>
<dbReference type="AlphaFoldDB" id="A0A4R3Z3K4"/>
<feature type="transmembrane region" description="Helical" evidence="1">
    <location>
        <begin position="20"/>
        <end position="38"/>
    </location>
</feature>
<evidence type="ECO:0000313" key="3">
    <source>
        <dbReference type="Proteomes" id="UP000295719"/>
    </source>
</evidence>
<evidence type="ECO:0000313" key="2">
    <source>
        <dbReference type="EMBL" id="TCW00404.1"/>
    </source>
</evidence>
<name>A0A4R3Z3K4_9GAMM</name>
<keyword evidence="1" id="KW-0812">Transmembrane</keyword>
<evidence type="ECO:0000256" key="1">
    <source>
        <dbReference type="SAM" id="Phobius"/>
    </source>
</evidence>
<dbReference type="Proteomes" id="UP000295719">
    <property type="component" value="Unassembled WGS sequence"/>
</dbReference>
<dbReference type="OrthoDB" id="6626921at2"/>
<keyword evidence="3" id="KW-1185">Reference proteome</keyword>
<keyword evidence="1" id="KW-1133">Transmembrane helix</keyword>
<comment type="caution">
    <text evidence="2">The sequence shown here is derived from an EMBL/GenBank/DDBJ whole genome shotgun (WGS) entry which is preliminary data.</text>
</comment>
<protein>
    <submittedName>
        <fullName evidence="2">Uncharacterized protein</fullName>
    </submittedName>
</protein>
<dbReference type="RefSeq" id="WP_131863965.1">
    <property type="nucleotide sequence ID" value="NZ_SMCR01000001.1"/>
</dbReference>
<organism evidence="2 3">
    <name type="scientific">Biostraticola tofi</name>
    <dbReference type="NCBI Taxonomy" id="466109"/>
    <lineage>
        <taxon>Bacteria</taxon>
        <taxon>Pseudomonadati</taxon>
        <taxon>Pseudomonadota</taxon>
        <taxon>Gammaproteobacteria</taxon>
        <taxon>Enterobacterales</taxon>
        <taxon>Bruguierivoracaceae</taxon>
        <taxon>Biostraticola</taxon>
    </lineage>
</organism>
<accession>A0A4R3Z3K4</accession>
<sequence length="88" mass="9476">MALIDIVKSVGDGKHSLSKWTQVIAFLTCTGVIAWYAYKLELSEWMFGLYFGVAVGANVLNKKIAVDKVVEEKKIDAAAPGGNSDVAN</sequence>
<dbReference type="EMBL" id="SMCR01000001">
    <property type="protein sequence ID" value="TCW00404.1"/>
    <property type="molecule type" value="Genomic_DNA"/>
</dbReference>
<gene>
    <name evidence="2" type="ORF">EDC52_101754</name>
</gene>